<dbReference type="GeneID" id="25787893"/>
<name>G9MIV8_HYPVG</name>
<protein>
    <recommendedName>
        <fullName evidence="3">Aminoglycoside phosphotransferase domain-containing protein</fullName>
    </recommendedName>
</protein>
<dbReference type="OMA" id="FDWETGC"/>
<dbReference type="EMBL" id="ABDF02000003">
    <property type="protein sequence ID" value="EHK25424.1"/>
    <property type="molecule type" value="Genomic_DNA"/>
</dbReference>
<dbReference type="Proteomes" id="UP000007115">
    <property type="component" value="Unassembled WGS sequence"/>
</dbReference>
<dbReference type="VEuPathDB" id="FungiDB:TRIVIDRAFT_143871"/>
<comment type="caution">
    <text evidence="1">The sequence shown here is derived from an EMBL/GenBank/DDBJ whole genome shotgun (WGS) entry which is preliminary data.</text>
</comment>
<dbReference type="OrthoDB" id="3554464at2759"/>
<evidence type="ECO:0000313" key="2">
    <source>
        <dbReference type="Proteomes" id="UP000007115"/>
    </source>
</evidence>
<keyword evidence="2" id="KW-1185">Reference proteome</keyword>
<dbReference type="AlphaFoldDB" id="G9MIV8"/>
<accession>G9MIV8</accession>
<sequence>MTSNSPSSDSSYVCDDWPKMPDGTDYDRKQLFDLVLSGKSPFSDVWDVKQLIQEIEEHLDTKIVDIPYVHDGANCYSSLLAQFAHIRASLFNFQISPKFATTWFLKRLFAQKPDSLPVPVSATREFCITFLTSKIEATIGNIGDMIGWEDDHNTVGPRAAAAKPSLLRLIPHIIPTGDASLFRFVIEHGDFGIHNMSIAPDSDGKHHVTSVFDWEMGSVVPAFLSDPVMCVGPDLKTDGNASPSVSYWNEAEDPITPEELVRYTLWAKAYCEVLFREAPDYERAIRAGNDARYLWFALRGWKGDDPEDFFGDLGNWAEKRMKELGVNQEEA</sequence>
<dbReference type="eggNOG" id="ENOG502SJX7">
    <property type="taxonomic scope" value="Eukaryota"/>
</dbReference>
<gene>
    <name evidence="1" type="ORF">TRIVIDRAFT_143871</name>
</gene>
<dbReference type="RefSeq" id="XP_013959631.1">
    <property type="nucleotide sequence ID" value="XM_014104156.1"/>
</dbReference>
<reference evidence="1 2" key="1">
    <citation type="journal article" date="2011" name="Genome Biol.">
        <title>Comparative genome sequence analysis underscores mycoparasitism as the ancestral life style of Trichoderma.</title>
        <authorList>
            <person name="Kubicek C.P."/>
            <person name="Herrera-Estrella A."/>
            <person name="Seidl-Seiboth V."/>
            <person name="Martinez D.A."/>
            <person name="Druzhinina I.S."/>
            <person name="Thon M."/>
            <person name="Zeilinger S."/>
            <person name="Casas-Flores S."/>
            <person name="Horwitz B.A."/>
            <person name="Mukherjee P.K."/>
            <person name="Mukherjee M."/>
            <person name="Kredics L."/>
            <person name="Alcaraz L.D."/>
            <person name="Aerts A."/>
            <person name="Antal Z."/>
            <person name="Atanasova L."/>
            <person name="Cervantes-Badillo M.G."/>
            <person name="Challacombe J."/>
            <person name="Chertkov O."/>
            <person name="McCluskey K."/>
            <person name="Coulpier F."/>
            <person name="Deshpande N."/>
            <person name="von Doehren H."/>
            <person name="Ebbole D.J."/>
            <person name="Esquivel-Naranjo E.U."/>
            <person name="Fekete E."/>
            <person name="Flipphi M."/>
            <person name="Glaser F."/>
            <person name="Gomez-Rodriguez E.Y."/>
            <person name="Gruber S."/>
            <person name="Han C."/>
            <person name="Henrissat B."/>
            <person name="Hermosa R."/>
            <person name="Hernandez-Onate M."/>
            <person name="Karaffa L."/>
            <person name="Kosti I."/>
            <person name="Le Crom S."/>
            <person name="Lindquist E."/>
            <person name="Lucas S."/>
            <person name="Luebeck M."/>
            <person name="Luebeck P.S."/>
            <person name="Margeot A."/>
            <person name="Metz B."/>
            <person name="Misra M."/>
            <person name="Nevalainen H."/>
            <person name="Omann M."/>
            <person name="Packer N."/>
            <person name="Perrone G."/>
            <person name="Uresti-Rivera E.E."/>
            <person name="Salamov A."/>
            <person name="Schmoll M."/>
            <person name="Seiboth B."/>
            <person name="Shapiro H."/>
            <person name="Sukno S."/>
            <person name="Tamayo-Ramos J.A."/>
            <person name="Tisch D."/>
            <person name="Wiest A."/>
            <person name="Wilkinson H.H."/>
            <person name="Zhang M."/>
            <person name="Coutinho P.M."/>
            <person name="Kenerley C.M."/>
            <person name="Monte E."/>
            <person name="Baker S.E."/>
            <person name="Grigoriev I.V."/>
        </authorList>
    </citation>
    <scope>NUCLEOTIDE SEQUENCE [LARGE SCALE GENOMIC DNA]</scope>
    <source>
        <strain evidence="2">Gv29-8 / FGSC 10586</strain>
    </source>
</reference>
<evidence type="ECO:0008006" key="3">
    <source>
        <dbReference type="Google" id="ProtNLM"/>
    </source>
</evidence>
<organism evidence="1 2">
    <name type="scientific">Hypocrea virens (strain Gv29-8 / FGSC 10586)</name>
    <name type="common">Gliocladium virens</name>
    <name type="synonym">Trichoderma virens</name>
    <dbReference type="NCBI Taxonomy" id="413071"/>
    <lineage>
        <taxon>Eukaryota</taxon>
        <taxon>Fungi</taxon>
        <taxon>Dikarya</taxon>
        <taxon>Ascomycota</taxon>
        <taxon>Pezizomycotina</taxon>
        <taxon>Sordariomycetes</taxon>
        <taxon>Hypocreomycetidae</taxon>
        <taxon>Hypocreales</taxon>
        <taxon>Hypocreaceae</taxon>
        <taxon>Trichoderma</taxon>
    </lineage>
</organism>
<evidence type="ECO:0000313" key="1">
    <source>
        <dbReference type="EMBL" id="EHK25424.1"/>
    </source>
</evidence>
<dbReference type="HOGENOM" id="CLU_021158_0_0_1"/>
<dbReference type="InParanoid" id="G9MIV8"/>
<proteinExistence type="predicted"/>